<reference evidence="2" key="1">
    <citation type="journal article" date="2014" name="FEMS Microbiol. Lett.">
        <title>Draft Genomic DNA Sequence of the Facultatively Methylotrophic Bacterium Acidomonas methanolica type strain MB58.</title>
        <authorList>
            <person name="Higashiura N."/>
            <person name="Hadano H."/>
            <person name="Hirakawa H."/>
            <person name="Matsutani M."/>
            <person name="Takabe S."/>
            <person name="Matsushita K."/>
            <person name="Azuma Y."/>
        </authorList>
    </citation>
    <scope>NUCLEOTIDE SEQUENCE [LARGE SCALE GENOMIC DNA]</scope>
    <source>
        <strain evidence="2">MB58</strain>
    </source>
</reference>
<dbReference type="Proteomes" id="UP000019760">
    <property type="component" value="Unassembled WGS sequence"/>
</dbReference>
<comment type="caution">
    <text evidence="1">The sequence shown here is derived from an EMBL/GenBank/DDBJ whole genome shotgun (WGS) entry which is preliminary data.</text>
</comment>
<evidence type="ECO:0000313" key="1">
    <source>
        <dbReference type="EMBL" id="GAJ29243.1"/>
    </source>
</evidence>
<sequence length="72" mass="7327">MRIALDGLPPGGVLVVQLAGEEPHRNVAAAIRALGHAIVEDISRPPAADGAPRYDLTIRKSSASTSASSPSA</sequence>
<keyword evidence="2" id="KW-1185">Reference proteome</keyword>
<dbReference type="AlphaFoldDB" id="A0A023D515"/>
<protein>
    <submittedName>
        <fullName evidence="1">Uncharacterized protein</fullName>
    </submittedName>
</protein>
<gene>
    <name evidence="1" type="ORF">Amme_056_014</name>
</gene>
<organism evidence="1 2">
    <name type="scientific">Acidomonas methanolica NBRC 104435</name>
    <dbReference type="NCBI Taxonomy" id="1231351"/>
    <lineage>
        <taxon>Bacteria</taxon>
        <taxon>Pseudomonadati</taxon>
        <taxon>Pseudomonadota</taxon>
        <taxon>Alphaproteobacteria</taxon>
        <taxon>Acetobacterales</taxon>
        <taxon>Acetobacteraceae</taxon>
        <taxon>Acidomonas</taxon>
    </lineage>
</organism>
<name>A0A023D515_ACIMT</name>
<evidence type="ECO:0000313" key="2">
    <source>
        <dbReference type="Proteomes" id="UP000019760"/>
    </source>
</evidence>
<proteinExistence type="predicted"/>
<accession>A0A023D515</accession>
<reference evidence="1 2" key="2">
    <citation type="journal article" date="2014" name="FEMS Microbiol. Lett.">
        <title>Draft genomic DNA sequence of the facultatively methylotrophic bacterium Acidomonas methanolica type strain MB58.</title>
        <authorList>
            <person name="Higashiura N."/>
            <person name="Hadano H."/>
            <person name="Hirakawa H."/>
            <person name="Matsutani M."/>
            <person name="Takabe S."/>
            <person name="Matsushita K."/>
            <person name="Azuma Y."/>
        </authorList>
    </citation>
    <scope>NUCLEOTIDE SEQUENCE [LARGE SCALE GENOMIC DNA]</scope>
    <source>
        <strain evidence="1 2">MB58</strain>
    </source>
</reference>
<dbReference type="EMBL" id="BAND01000056">
    <property type="protein sequence ID" value="GAJ29243.1"/>
    <property type="molecule type" value="Genomic_DNA"/>
</dbReference>